<evidence type="ECO:0000256" key="1">
    <source>
        <dbReference type="SAM" id="MobiDB-lite"/>
    </source>
</evidence>
<gene>
    <name evidence="2" type="ORF">CRG98_036310</name>
</gene>
<reference evidence="2 3" key="1">
    <citation type="submission" date="2017-11" db="EMBL/GenBank/DDBJ databases">
        <title>De-novo sequencing of pomegranate (Punica granatum L.) genome.</title>
        <authorList>
            <person name="Akparov Z."/>
            <person name="Amiraslanov A."/>
            <person name="Hajiyeva S."/>
            <person name="Abbasov M."/>
            <person name="Kaur K."/>
            <person name="Hamwieh A."/>
            <person name="Solovyev V."/>
            <person name="Salamov A."/>
            <person name="Braich B."/>
            <person name="Kosarev P."/>
            <person name="Mahmoud A."/>
            <person name="Hajiyev E."/>
            <person name="Babayeva S."/>
            <person name="Izzatullayeva V."/>
            <person name="Mammadov A."/>
            <person name="Mammadov A."/>
            <person name="Sharifova S."/>
            <person name="Ojaghi J."/>
            <person name="Eynullazada K."/>
            <person name="Bayramov B."/>
            <person name="Abdulazimova A."/>
            <person name="Shahmuradov I."/>
        </authorList>
    </citation>
    <scope>NUCLEOTIDE SEQUENCE [LARGE SCALE GENOMIC DNA]</scope>
    <source>
        <strain evidence="3">cv. AG2017</strain>
        <tissue evidence="2">Leaf</tissue>
    </source>
</reference>
<organism evidence="2 3">
    <name type="scientific">Punica granatum</name>
    <name type="common">Pomegranate</name>
    <dbReference type="NCBI Taxonomy" id="22663"/>
    <lineage>
        <taxon>Eukaryota</taxon>
        <taxon>Viridiplantae</taxon>
        <taxon>Streptophyta</taxon>
        <taxon>Embryophyta</taxon>
        <taxon>Tracheophyta</taxon>
        <taxon>Spermatophyta</taxon>
        <taxon>Magnoliopsida</taxon>
        <taxon>eudicotyledons</taxon>
        <taxon>Gunneridae</taxon>
        <taxon>Pentapetalae</taxon>
        <taxon>rosids</taxon>
        <taxon>malvids</taxon>
        <taxon>Myrtales</taxon>
        <taxon>Lythraceae</taxon>
        <taxon>Punica</taxon>
    </lineage>
</organism>
<comment type="caution">
    <text evidence="2">The sequence shown here is derived from an EMBL/GenBank/DDBJ whole genome shotgun (WGS) entry which is preliminary data.</text>
</comment>
<evidence type="ECO:0000313" key="3">
    <source>
        <dbReference type="Proteomes" id="UP000233551"/>
    </source>
</evidence>
<feature type="region of interest" description="Disordered" evidence="1">
    <location>
        <begin position="95"/>
        <end position="114"/>
    </location>
</feature>
<dbReference type="EMBL" id="PGOL01003058">
    <property type="protein sequence ID" value="PKI43330.1"/>
    <property type="molecule type" value="Genomic_DNA"/>
</dbReference>
<evidence type="ECO:0000313" key="2">
    <source>
        <dbReference type="EMBL" id="PKI43330.1"/>
    </source>
</evidence>
<protein>
    <submittedName>
        <fullName evidence="2">Uncharacterized protein</fullName>
    </submittedName>
</protein>
<name>A0A2I0IHY5_PUNGR</name>
<dbReference type="Proteomes" id="UP000233551">
    <property type="component" value="Unassembled WGS sequence"/>
</dbReference>
<keyword evidence="3" id="KW-1185">Reference proteome</keyword>
<dbReference type="AlphaFoldDB" id="A0A2I0IHY5"/>
<accession>A0A2I0IHY5</accession>
<sequence>MQLRSDLRLNVNPRWRVDYCLESERKGRDPGYLYRSNFLGLDRLESHHGLDLRKAQRPMMHFVDLRPQKTPYFSDSPSPPCMLARPSECALLKNNGVSSSSSRISDAWKGNKFS</sequence>
<proteinExistence type="predicted"/>